<dbReference type="InterPro" id="IPR013467">
    <property type="entry name" value="HNH78-like"/>
</dbReference>
<dbReference type="EMBL" id="CP000094">
    <property type="protein sequence ID" value="ABA75464.1"/>
    <property type="molecule type" value="Genomic_DNA"/>
</dbReference>
<organism evidence="1 2">
    <name type="scientific">Pseudomonas fluorescens (strain Pf0-1)</name>
    <dbReference type="NCBI Taxonomy" id="205922"/>
    <lineage>
        <taxon>Bacteria</taxon>
        <taxon>Pseudomonadati</taxon>
        <taxon>Pseudomonadota</taxon>
        <taxon>Gammaproteobacteria</taxon>
        <taxon>Pseudomonadales</taxon>
        <taxon>Pseudomonadaceae</taxon>
        <taxon>Pseudomonas</taxon>
    </lineage>
</organism>
<evidence type="ECO:0000313" key="2">
    <source>
        <dbReference type="Proteomes" id="UP000002704"/>
    </source>
</evidence>
<accession>Q3K9U0</accession>
<gene>
    <name evidence="1" type="ordered locus">Pfl01_3726</name>
</gene>
<proteinExistence type="predicted"/>
<dbReference type="AlphaFoldDB" id="Q3K9U0"/>
<dbReference type="RefSeq" id="WP_011335059.1">
    <property type="nucleotide sequence ID" value="NC_007492.2"/>
</dbReference>
<dbReference type="Proteomes" id="UP000002704">
    <property type="component" value="Chromosome"/>
</dbReference>
<dbReference type="Gene3D" id="1.10.30.50">
    <property type="match status" value="1"/>
</dbReference>
<dbReference type="HOGENOM" id="CLU_092819_1_0_6"/>
<dbReference type="eggNOG" id="COG1403">
    <property type="taxonomic scope" value="Bacteria"/>
</dbReference>
<evidence type="ECO:0000313" key="1">
    <source>
        <dbReference type="EMBL" id="ABA75464.1"/>
    </source>
</evidence>
<protein>
    <recommendedName>
        <fullName evidence="3">TIGR02646 family protein</fullName>
    </recommendedName>
</protein>
<dbReference type="NCBIfam" id="TIGR02646">
    <property type="entry name" value="retron system putative HNH endonuclease"/>
    <property type="match status" value="1"/>
</dbReference>
<name>Q3K9U0_PSEPF</name>
<sequence>MRKITKGVEPEQLTKWKRANSKLRYGSLPPEERQSIRAACIKEQRGLCAYCCQSITVEAAHNEHIEAQDKTPARTLDFSNIVASCENRSHCGHGRKTKRLTLTPLMDECENELKFYLNGLVKGTSDRARASIQALNLGHTEESNRGLVGRRRSMVETLIYGSRLTPEELLDIEDKELLNMLADEFASPVEGNLQPFSPVLVNVIRQLL</sequence>
<reference evidence="1 2" key="1">
    <citation type="journal article" date="2009" name="Genome Biol.">
        <title>Genomic and genetic analyses of diversity and plant interactions of Pseudomonas fluorescens.</title>
        <authorList>
            <person name="Silby M.W."/>
            <person name="Cerdeno-Tarraga A.M."/>
            <person name="Vernikos G.S."/>
            <person name="Giddens S.R."/>
            <person name="Jackson R.W."/>
            <person name="Preston G.M."/>
            <person name="Zhang X.X."/>
            <person name="Moon C.D."/>
            <person name="Gehrig S.M."/>
            <person name="Godfrey S.A."/>
            <person name="Knight C.G."/>
            <person name="Malone J.G."/>
            <person name="Robinson Z."/>
            <person name="Spiers A.J."/>
            <person name="Harris S."/>
            <person name="Challis G.L."/>
            <person name="Yaxley A.M."/>
            <person name="Harris D."/>
            <person name="Seeger K."/>
            <person name="Murphy L."/>
            <person name="Rutter S."/>
            <person name="Squares R."/>
            <person name="Quail M.A."/>
            <person name="Saunders E."/>
            <person name="Mavromatis K."/>
            <person name="Brettin T.S."/>
            <person name="Bentley S.D."/>
            <person name="Hothersall J."/>
            <person name="Stephens E."/>
            <person name="Thomas C.M."/>
            <person name="Parkhill J."/>
            <person name="Levy S.B."/>
            <person name="Rainey P.B."/>
            <person name="Thomson N.R."/>
        </authorList>
    </citation>
    <scope>NUCLEOTIDE SEQUENCE [LARGE SCALE GENOMIC DNA]</scope>
    <source>
        <strain evidence="1 2">Pf0-1</strain>
    </source>
</reference>
<dbReference type="KEGG" id="pfo:Pfl01_3726"/>
<evidence type="ECO:0008006" key="3">
    <source>
        <dbReference type="Google" id="ProtNLM"/>
    </source>
</evidence>